<dbReference type="AlphaFoldDB" id="A0A2I0IUG9"/>
<evidence type="ECO:0000313" key="1">
    <source>
        <dbReference type="EMBL" id="PKI47641.1"/>
    </source>
</evidence>
<name>A0A2I0IUG9_PUNGR</name>
<protein>
    <submittedName>
        <fullName evidence="1">Uncharacterized protein</fullName>
    </submittedName>
</protein>
<organism evidence="1 2">
    <name type="scientific">Punica granatum</name>
    <name type="common">Pomegranate</name>
    <dbReference type="NCBI Taxonomy" id="22663"/>
    <lineage>
        <taxon>Eukaryota</taxon>
        <taxon>Viridiplantae</taxon>
        <taxon>Streptophyta</taxon>
        <taxon>Embryophyta</taxon>
        <taxon>Tracheophyta</taxon>
        <taxon>Spermatophyta</taxon>
        <taxon>Magnoliopsida</taxon>
        <taxon>eudicotyledons</taxon>
        <taxon>Gunneridae</taxon>
        <taxon>Pentapetalae</taxon>
        <taxon>rosids</taxon>
        <taxon>malvids</taxon>
        <taxon>Myrtales</taxon>
        <taxon>Lythraceae</taxon>
        <taxon>Punica</taxon>
    </lineage>
</organism>
<gene>
    <name evidence="1" type="ORF">CRG98_031927</name>
</gene>
<dbReference type="Proteomes" id="UP000233551">
    <property type="component" value="Unassembled WGS sequence"/>
</dbReference>
<comment type="caution">
    <text evidence="1">The sequence shown here is derived from an EMBL/GenBank/DDBJ whole genome shotgun (WGS) entry which is preliminary data.</text>
</comment>
<dbReference type="EMBL" id="PGOL01002470">
    <property type="protein sequence ID" value="PKI47641.1"/>
    <property type="molecule type" value="Genomic_DNA"/>
</dbReference>
<keyword evidence="2" id="KW-1185">Reference proteome</keyword>
<reference evidence="1 2" key="1">
    <citation type="submission" date="2017-11" db="EMBL/GenBank/DDBJ databases">
        <title>De-novo sequencing of pomegranate (Punica granatum L.) genome.</title>
        <authorList>
            <person name="Akparov Z."/>
            <person name="Amiraslanov A."/>
            <person name="Hajiyeva S."/>
            <person name="Abbasov M."/>
            <person name="Kaur K."/>
            <person name="Hamwieh A."/>
            <person name="Solovyev V."/>
            <person name="Salamov A."/>
            <person name="Braich B."/>
            <person name="Kosarev P."/>
            <person name="Mahmoud A."/>
            <person name="Hajiyev E."/>
            <person name="Babayeva S."/>
            <person name="Izzatullayeva V."/>
            <person name="Mammadov A."/>
            <person name="Mammadov A."/>
            <person name="Sharifova S."/>
            <person name="Ojaghi J."/>
            <person name="Eynullazada K."/>
            <person name="Bayramov B."/>
            <person name="Abdulazimova A."/>
            <person name="Shahmuradov I."/>
        </authorList>
    </citation>
    <scope>NUCLEOTIDE SEQUENCE [LARGE SCALE GENOMIC DNA]</scope>
    <source>
        <strain evidence="2">cv. AG2017</strain>
        <tissue evidence="1">Leaf</tissue>
    </source>
</reference>
<accession>A0A2I0IUG9</accession>
<evidence type="ECO:0000313" key="2">
    <source>
        <dbReference type="Proteomes" id="UP000233551"/>
    </source>
</evidence>
<proteinExistence type="predicted"/>
<sequence length="108" mass="11763">MPLPFATSCHCRSPPLLPHDLHPRPPDLPPTAVLGTERPDMASLLPNFMRNGEFRPETLTSRPSLGQGSARAPKACLVLAMAGRPSDEVLEPTGEVFRDLLNFLRLGP</sequence>